<reference evidence="2" key="1">
    <citation type="submission" date="2015-04" db="UniProtKB">
        <authorList>
            <consortium name="EnsemblPlants"/>
        </authorList>
    </citation>
    <scope>IDENTIFICATION</scope>
</reference>
<dbReference type="Proteomes" id="UP000026962">
    <property type="component" value="Chromosome 8"/>
</dbReference>
<evidence type="ECO:0000313" key="2">
    <source>
        <dbReference type="EnsemblPlants" id="OPUNC08G02380.1"/>
    </source>
</evidence>
<dbReference type="AlphaFoldDB" id="A0A0E0LR42"/>
<keyword evidence="1" id="KW-0812">Transmembrane</keyword>
<keyword evidence="1" id="KW-1133">Transmembrane helix</keyword>
<name>A0A0E0LR42_ORYPU</name>
<evidence type="ECO:0000313" key="3">
    <source>
        <dbReference type="Proteomes" id="UP000026962"/>
    </source>
</evidence>
<keyword evidence="1" id="KW-0472">Membrane</keyword>
<proteinExistence type="predicted"/>
<dbReference type="EnsemblPlants" id="OPUNC08G02380.1">
    <property type="protein sequence ID" value="OPUNC08G02380.1"/>
    <property type="gene ID" value="OPUNC08G02380"/>
</dbReference>
<dbReference type="HOGENOM" id="CLU_2889774_0_0_1"/>
<accession>A0A0E0LR42</accession>
<dbReference type="Gramene" id="OPUNC08G02380.1">
    <property type="protein sequence ID" value="OPUNC08G02380.1"/>
    <property type="gene ID" value="OPUNC08G02380"/>
</dbReference>
<organism evidence="2">
    <name type="scientific">Oryza punctata</name>
    <name type="common">Red rice</name>
    <dbReference type="NCBI Taxonomy" id="4537"/>
    <lineage>
        <taxon>Eukaryota</taxon>
        <taxon>Viridiplantae</taxon>
        <taxon>Streptophyta</taxon>
        <taxon>Embryophyta</taxon>
        <taxon>Tracheophyta</taxon>
        <taxon>Spermatophyta</taxon>
        <taxon>Magnoliopsida</taxon>
        <taxon>Liliopsida</taxon>
        <taxon>Poales</taxon>
        <taxon>Poaceae</taxon>
        <taxon>BOP clade</taxon>
        <taxon>Oryzoideae</taxon>
        <taxon>Oryzeae</taxon>
        <taxon>Oryzinae</taxon>
        <taxon>Oryza</taxon>
    </lineage>
</organism>
<keyword evidence="3" id="KW-1185">Reference proteome</keyword>
<protein>
    <submittedName>
        <fullName evidence="2">Uncharacterized protein</fullName>
    </submittedName>
</protein>
<evidence type="ECO:0000256" key="1">
    <source>
        <dbReference type="SAM" id="Phobius"/>
    </source>
</evidence>
<sequence length="63" mass="7145">MESERDREIARKPSERAGWIWMDLLLVAYLLLVGPAGLARSSGQEKTIYYIVKGCNIVNMDCN</sequence>
<feature type="transmembrane region" description="Helical" evidence="1">
    <location>
        <begin position="20"/>
        <end position="39"/>
    </location>
</feature>
<reference evidence="2" key="2">
    <citation type="submission" date="2018-05" db="EMBL/GenBank/DDBJ databases">
        <title>OpunRS2 (Oryza punctata Reference Sequence Version 2).</title>
        <authorList>
            <person name="Zhang J."/>
            <person name="Kudrna D."/>
            <person name="Lee S."/>
            <person name="Talag J."/>
            <person name="Welchert J."/>
            <person name="Wing R.A."/>
        </authorList>
    </citation>
    <scope>NUCLEOTIDE SEQUENCE [LARGE SCALE GENOMIC DNA]</scope>
</reference>